<dbReference type="OrthoDB" id="407298at2759"/>
<dbReference type="SUPFAM" id="SSF47571">
    <property type="entry name" value="Cloroperoxidase"/>
    <property type="match status" value="1"/>
</dbReference>
<sequence>MFGKQLVKMMAARLPYLFVVSLANHGILPRHGLNIPMADLIVAFNTSINLGPEATQQVGDEALSACDGTTFNLDDRHKHGTPEHDASLSRWDTYFGDNHSLSATI</sequence>
<evidence type="ECO:0000313" key="10">
    <source>
        <dbReference type="Proteomes" id="UP000824998"/>
    </source>
</evidence>
<organism evidence="9 10">
    <name type="scientific">Amylocarpus encephaloides</name>
    <dbReference type="NCBI Taxonomy" id="45428"/>
    <lineage>
        <taxon>Eukaryota</taxon>
        <taxon>Fungi</taxon>
        <taxon>Dikarya</taxon>
        <taxon>Ascomycota</taxon>
        <taxon>Pezizomycotina</taxon>
        <taxon>Leotiomycetes</taxon>
        <taxon>Helotiales</taxon>
        <taxon>Helotiales incertae sedis</taxon>
        <taxon>Amylocarpus</taxon>
    </lineage>
</organism>
<dbReference type="AlphaFoldDB" id="A0A9P7YGW7"/>
<comment type="cofactor">
    <cofactor evidence="1">
        <name>heme b</name>
        <dbReference type="ChEBI" id="CHEBI:60344"/>
    </cofactor>
</comment>
<dbReference type="PROSITE" id="PS51405">
    <property type="entry name" value="HEME_HALOPEROXIDASE"/>
    <property type="match status" value="1"/>
</dbReference>
<dbReference type="EMBL" id="MU251500">
    <property type="protein sequence ID" value="KAG9233454.1"/>
    <property type="molecule type" value="Genomic_DNA"/>
</dbReference>
<dbReference type="Gene3D" id="1.10.489.10">
    <property type="entry name" value="Chloroperoxidase-like"/>
    <property type="match status" value="1"/>
</dbReference>
<dbReference type="GO" id="GO:0046872">
    <property type="term" value="F:metal ion binding"/>
    <property type="evidence" value="ECO:0007669"/>
    <property type="project" value="UniProtKB-KW"/>
</dbReference>
<evidence type="ECO:0000256" key="5">
    <source>
        <dbReference type="ARBA" id="ARBA00023002"/>
    </source>
</evidence>
<accession>A0A9P7YGW7</accession>
<evidence type="ECO:0000256" key="4">
    <source>
        <dbReference type="ARBA" id="ARBA00022723"/>
    </source>
</evidence>
<evidence type="ECO:0000256" key="6">
    <source>
        <dbReference type="ARBA" id="ARBA00023004"/>
    </source>
</evidence>
<protein>
    <submittedName>
        <fullName evidence="9">Chloroperoxidase</fullName>
    </submittedName>
</protein>
<keyword evidence="3" id="KW-0349">Heme</keyword>
<evidence type="ECO:0000256" key="3">
    <source>
        <dbReference type="ARBA" id="ARBA00022617"/>
    </source>
</evidence>
<keyword evidence="2" id="KW-0575">Peroxidase</keyword>
<proteinExistence type="inferred from homology"/>
<keyword evidence="4" id="KW-0479">Metal-binding</keyword>
<evidence type="ECO:0000256" key="7">
    <source>
        <dbReference type="ARBA" id="ARBA00025795"/>
    </source>
</evidence>
<keyword evidence="6" id="KW-0408">Iron</keyword>
<comment type="similarity">
    <text evidence="7">Belongs to the chloroperoxidase family.</text>
</comment>
<reference evidence="9" key="1">
    <citation type="journal article" date="2021" name="IMA Fungus">
        <title>Genomic characterization of three marine fungi, including Emericellopsis atlantica sp. nov. with signatures of a generalist lifestyle and marine biomass degradation.</title>
        <authorList>
            <person name="Hagestad O.C."/>
            <person name="Hou L."/>
            <person name="Andersen J.H."/>
            <person name="Hansen E.H."/>
            <person name="Altermark B."/>
            <person name="Li C."/>
            <person name="Kuhnert E."/>
            <person name="Cox R.J."/>
            <person name="Crous P.W."/>
            <person name="Spatafora J.W."/>
            <person name="Lail K."/>
            <person name="Amirebrahimi M."/>
            <person name="Lipzen A."/>
            <person name="Pangilinan J."/>
            <person name="Andreopoulos W."/>
            <person name="Hayes R.D."/>
            <person name="Ng V."/>
            <person name="Grigoriev I.V."/>
            <person name="Jackson S.A."/>
            <person name="Sutton T.D.S."/>
            <person name="Dobson A.D.W."/>
            <person name="Rama T."/>
        </authorList>
    </citation>
    <scope>NUCLEOTIDE SEQUENCE</scope>
    <source>
        <strain evidence="9">TRa018bII</strain>
    </source>
</reference>
<dbReference type="GO" id="GO:0004601">
    <property type="term" value="F:peroxidase activity"/>
    <property type="evidence" value="ECO:0007669"/>
    <property type="project" value="UniProtKB-KW"/>
</dbReference>
<feature type="domain" description="Heme haloperoxidase family profile" evidence="8">
    <location>
        <begin position="1"/>
        <end position="105"/>
    </location>
</feature>
<dbReference type="Pfam" id="PF01328">
    <property type="entry name" value="Peroxidase_2"/>
    <property type="match status" value="1"/>
</dbReference>
<name>A0A9P7YGW7_9HELO</name>
<comment type="caution">
    <text evidence="9">The sequence shown here is derived from an EMBL/GenBank/DDBJ whole genome shotgun (WGS) entry which is preliminary data.</text>
</comment>
<keyword evidence="10" id="KW-1185">Reference proteome</keyword>
<evidence type="ECO:0000256" key="2">
    <source>
        <dbReference type="ARBA" id="ARBA00022559"/>
    </source>
</evidence>
<evidence type="ECO:0000259" key="8">
    <source>
        <dbReference type="PROSITE" id="PS51405"/>
    </source>
</evidence>
<dbReference type="InterPro" id="IPR036851">
    <property type="entry name" value="Chloroperoxidase-like_sf"/>
</dbReference>
<gene>
    <name evidence="9" type="ORF">BJ875DRAFT_44360</name>
</gene>
<dbReference type="PANTHER" id="PTHR33577:SF9">
    <property type="entry name" value="PEROXIDASE STCC"/>
    <property type="match status" value="1"/>
</dbReference>
<evidence type="ECO:0000313" key="9">
    <source>
        <dbReference type="EMBL" id="KAG9233454.1"/>
    </source>
</evidence>
<dbReference type="InterPro" id="IPR000028">
    <property type="entry name" value="Chloroperoxidase"/>
</dbReference>
<dbReference type="PANTHER" id="PTHR33577">
    <property type="entry name" value="STERIGMATOCYSTIN BIOSYNTHESIS PEROXIDASE STCC-RELATED"/>
    <property type="match status" value="1"/>
</dbReference>
<evidence type="ECO:0000256" key="1">
    <source>
        <dbReference type="ARBA" id="ARBA00001970"/>
    </source>
</evidence>
<keyword evidence="5" id="KW-0560">Oxidoreductase</keyword>
<dbReference type="Proteomes" id="UP000824998">
    <property type="component" value="Unassembled WGS sequence"/>
</dbReference>